<name>A0A2S9QNP1_9MICO</name>
<evidence type="ECO:0000313" key="2">
    <source>
        <dbReference type="Proteomes" id="UP000238650"/>
    </source>
</evidence>
<organism evidence="1 2">
    <name type="scientific">Leucobacter massiliensis</name>
    <dbReference type="NCBI Taxonomy" id="1686285"/>
    <lineage>
        <taxon>Bacteria</taxon>
        <taxon>Bacillati</taxon>
        <taxon>Actinomycetota</taxon>
        <taxon>Actinomycetes</taxon>
        <taxon>Micrococcales</taxon>
        <taxon>Microbacteriaceae</taxon>
        <taxon>Leucobacter</taxon>
    </lineage>
</organism>
<dbReference type="Proteomes" id="UP000238650">
    <property type="component" value="Unassembled WGS sequence"/>
</dbReference>
<keyword evidence="2" id="KW-1185">Reference proteome</keyword>
<comment type="caution">
    <text evidence="1">The sequence shown here is derived from an EMBL/GenBank/DDBJ whole genome shotgun (WGS) entry which is preliminary data.</text>
</comment>
<reference evidence="1 2" key="1">
    <citation type="journal article" date="2017" name="New Microbes New Infect">
        <title>Genome sequence of 'Leucobacter massiliensis' sp. nov. isolated from human pharynx after travel to the 2014 Hajj.</title>
        <authorList>
            <person name="Leangapichart T."/>
            <person name="Gautret P."/>
            <person name="Nguyen T.T."/>
            <person name="Armstrong N."/>
            <person name="Rolain J.M."/>
        </authorList>
    </citation>
    <scope>NUCLEOTIDE SEQUENCE [LARGE SCALE GENOMIC DNA]</scope>
    <source>
        <strain evidence="1 2">122RC15</strain>
    </source>
</reference>
<accession>A0A2S9QNP1</accession>
<dbReference type="AlphaFoldDB" id="A0A2S9QNP1"/>
<protein>
    <submittedName>
        <fullName evidence="1">Uncharacterized protein</fullName>
    </submittedName>
</protein>
<dbReference type="EMBL" id="MWZD01000017">
    <property type="protein sequence ID" value="PRI11196.1"/>
    <property type="molecule type" value="Genomic_DNA"/>
</dbReference>
<evidence type="ECO:0000313" key="1">
    <source>
        <dbReference type="EMBL" id="PRI11196.1"/>
    </source>
</evidence>
<gene>
    <name evidence="1" type="ORF">B4915_10100</name>
</gene>
<sequence length="138" mass="14414">MTQHAHGTTASAIRLAATGAIALVGLAGASACTQAVPSEGSGEVQDMKEVGQGIAEQIEINLRDAGDAVPEGSPVRDIDEVENVAADSVRVVTSETLTDAERERLVDDVFRYGAEDIDALRVVQVVDGSGEETLHERS</sequence>
<proteinExistence type="predicted"/>
<dbReference type="RefSeq" id="WP_105805647.1">
    <property type="nucleotide sequence ID" value="NZ_MWZD01000017.1"/>
</dbReference>